<accession>A0A3E4LVF5</accession>
<evidence type="ECO:0000313" key="1">
    <source>
        <dbReference type="EMBL" id="RGK41443.1"/>
    </source>
</evidence>
<dbReference type="Proteomes" id="UP000284902">
    <property type="component" value="Unassembled WGS sequence"/>
</dbReference>
<dbReference type="EMBL" id="QRHG01000086">
    <property type="protein sequence ID" value="RHF54404.1"/>
    <property type="molecule type" value="Genomic_DNA"/>
</dbReference>
<name>A0A3E4LVF5_9FIRM</name>
<evidence type="ECO:0000313" key="2">
    <source>
        <dbReference type="EMBL" id="RHF54404.1"/>
    </source>
</evidence>
<reference evidence="3 4" key="1">
    <citation type="submission" date="2018-08" db="EMBL/GenBank/DDBJ databases">
        <title>A genome reference for cultivated species of the human gut microbiota.</title>
        <authorList>
            <person name="Zou Y."/>
            <person name="Xue W."/>
            <person name="Luo G."/>
        </authorList>
    </citation>
    <scope>NUCLEOTIDE SEQUENCE [LARGE SCALE GENOMIC DNA]</scope>
    <source>
        <strain evidence="2 4">AM25-1LB</strain>
        <strain evidence="1 3">TF11-7</strain>
    </source>
</reference>
<organism evidence="1 3">
    <name type="scientific">[Ruminococcus] lactaris</name>
    <dbReference type="NCBI Taxonomy" id="46228"/>
    <lineage>
        <taxon>Bacteria</taxon>
        <taxon>Bacillati</taxon>
        <taxon>Bacillota</taxon>
        <taxon>Clostridia</taxon>
        <taxon>Lachnospirales</taxon>
        <taxon>Lachnospiraceae</taxon>
        <taxon>Mediterraneibacter</taxon>
    </lineage>
</organism>
<comment type="caution">
    <text evidence="1">The sequence shown here is derived from an EMBL/GenBank/DDBJ whole genome shotgun (WGS) entry which is preliminary data.</text>
</comment>
<dbReference type="AlphaFoldDB" id="A0A3E4LVF5"/>
<protein>
    <submittedName>
        <fullName evidence="1">Uncharacterized protein</fullName>
    </submittedName>
</protein>
<gene>
    <name evidence="2" type="ORF">DW672_14075</name>
    <name evidence="1" type="ORF">DXD17_04055</name>
</gene>
<evidence type="ECO:0000313" key="4">
    <source>
        <dbReference type="Proteomes" id="UP000284902"/>
    </source>
</evidence>
<dbReference type="RefSeq" id="WP_023922396.1">
    <property type="nucleotide sequence ID" value="NZ_CAJMJQ010000045.1"/>
</dbReference>
<evidence type="ECO:0000313" key="3">
    <source>
        <dbReference type="Proteomes" id="UP000260793"/>
    </source>
</evidence>
<proteinExistence type="predicted"/>
<sequence>MRIIYGEIEPGIRIGKYLLGSTKEEILPRLEDYKVWERGDGFCIYSFDNFKLWFGVNNELEQIGVTKGFFGTYNSVRIGTTMLDIKKIFGRYENDGDVYIIPGIAGICFELEDVDGWDELTAPIEWIFVYKC</sequence>
<dbReference type="EMBL" id="QSQN01000008">
    <property type="protein sequence ID" value="RGK41443.1"/>
    <property type="molecule type" value="Genomic_DNA"/>
</dbReference>
<dbReference type="Proteomes" id="UP000260793">
    <property type="component" value="Unassembled WGS sequence"/>
</dbReference>